<dbReference type="InterPro" id="IPR014352">
    <property type="entry name" value="FERM/acyl-CoA-bd_prot_sf"/>
</dbReference>
<protein>
    <submittedName>
        <fullName evidence="6">ACB domain-containing protein</fullName>
    </submittedName>
</protein>
<dbReference type="PANTHER" id="PTHR43684:SF1">
    <property type="entry name" value="ENOYL-COA DELTA ISOMERASE 2"/>
    <property type="match status" value="1"/>
</dbReference>
<keyword evidence="3" id="KW-0413">Isomerase</keyword>
<dbReference type="InterPro" id="IPR029045">
    <property type="entry name" value="ClpP/crotonase-like_dom_sf"/>
</dbReference>
<dbReference type="Proteomes" id="UP000038045">
    <property type="component" value="Unplaced"/>
</dbReference>
<dbReference type="PROSITE" id="PS51228">
    <property type="entry name" value="ACB_2"/>
    <property type="match status" value="1"/>
</dbReference>
<dbReference type="InterPro" id="IPR000582">
    <property type="entry name" value="Acyl-CoA-binding_protein"/>
</dbReference>
<organism evidence="5 6">
    <name type="scientific">Parastrongyloides trichosuri</name>
    <name type="common">Possum-specific nematode worm</name>
    <dbReference type="NCBI Taxonomy" id="131310"/>
    <lineage>
        <taxon>Eukaryota</taxon>
        <taxon>Metazoa</taxon>
        <taxon>Ecdysozoa</taxon>
        <taxon>Nematoda</taxon>
        <taxon>Chromadorea</taxon>
        <taxon>Rhabditida</taxon>
        <taxon>Tylenchina</taxon>
        <taxon>Panagrolaimomorpha</taxon>
        <taxon>Strongyloidoidea</taxon>
        <taxon>Strongyloididae</taxon>
        <taxon>Parastrongyloides</taxon>
    </lineage>
</organism>
<reference evidence="6" key="1">
    <citation type="submission" date="2017-02" db="UniProtKB">
        <authorList>
            <consortium name="WormBaseParasite"/>
        </authorList>
    </citation>
    <scope>IDENTIFICATION</scope>
</reference>
<dbReference type="SUPFAM" id="SSF52096">
    <property type="entry name" value="ClpP/crotonase"/>
    <property type="match status" value="1"/>
</dbReference>
<evidence type="ECO:0000313" key="6">
    <source>
        <dbReference type="WBParaSite" id="PTRK_0000426500.1"/>
    </source>
</evidence>
<dbReference type="FunFam" id="3.90.226.10:FF:000084">
    <property type="entry name" value="Enoyl-CoA delta isomerase 2, mitochondrial"/>
    <property type="match status" value="1"/>
</dbReference>
<dbReference type="PRINTS" id="PR00689">
    <property type="entry name" value="ACOABINDINGP"/>
</dbReference>
<evidence type="ECO:0000256" key="1">
    <source>
        <dbReference type="ARBA" id="ARBA00004275"/>
    </source>
</evidence>
<dbReference type="Gene3D" id="1.20.80.10">
    <property type="match status" value="1"/>
</dbReference>
<dbReference type="InterPro" id="IPR051053">
    <property type="entry name" value="ECH/Chromodomain_protein"/>
</dbReference>
<comment type="subcellular location">
    <subcellularLocation>
        <location evidence="1">Peroxisome</location>
    </subcellularLocation>
</comment>
<dbReference type="Pfam" id="PF00887">
    <property type="entry name" value="ACBP"/>
    <property type="match status" value="1"/>
</dbReference>
<name>A0A0N4ZA58_PARTI</name>
<dbReference type="WBParaSite" id="PTRK_0000426500.1">
    <property type="protein sequence ID" value="PTRK_0000426500.1"/>
    <property type="gene ID" value="PTRK_0000426500"/>
</dbReference>
<accession>A0A0N4ZA58</accession>
<feature type="domain" description="ACB" evidence="4">
    <location>
        <begin position="19"/>
        <end position="104"/>
    </location>
</feature>
<dbReference type="PANTHER" id="PTHR43684">
    <property type="match status" value="1"/>
</dbReference>
<evidence type="ECO:0000256" key="3">
    <source>
        <dbReference type="ARBA" id="ARBA00023235"/>
    </source>
</evidence>
<proteinExistence type="predicted"/>
<dbReference type="Gene3D" id="1.10.12.10">
    <property type="entry name" value="Lyase 2-enoyl-coa Hydratase, Chain A, domain 2"/>
    <property type="match status" value="1"/>
</dbReference>
<dbReference type="Pfam" id="PF00378">
    <property type="entry name" value="ECH_1"/>
    <property type="match status" value="1"/>
</dbReference>
<sequence length="370" mass="41123">MLKNFISIHKPISFFTRLCSTSFKDAQLNVKNLREEPDNDVKLKLYALFKQATSGDVSGSRPSALNFVARAKFDAHKEVAGLSREDAEKKYIDLVNSLLKEETTISSNSSSSSINVPGIDITKEGKIYKITMNRPKKYNALTLDMYDAIGNALRESNDDKSTSVTVITGTGDFFSAGNDMANFSGVHTVEEIKKKAAVASKIFENYVSAFIDHDKPLIGLINGPAVGITVTTLAFYDYILASDKATFHTPFSSLALSAEGGSSYTFPLLMGHAKAAEVLIFGKKLTAYEAEKRNLINEVVSYTNFETTANKKLQEFSSLYPEAMRINKKLIRDIHREKLHEVNKIEMPILFDRFASKEAMNAIAKFMSRK</sequence>
<dbReference type="InterPro" id="IPR001753">
    <property type="entry name" value="Enoyl-CoA_hydra/iso"/>
</dbReference>
<dbReference type="GO" id="GO:0005777">
    <property type="term" value="C:peroxisome"/>
    <property type="evidence" value="ECO:0007669"/>
    <property type="project" value="UniProtKB-SubCell"/>
</dbReference>
<dbReference type="AlphaFoldDB" id="A0A0N4ZA58"/>
<dbReference type="STRING" id="131310.A0A0N4ZA58"/>
<keyword evidence="5" id="KW-1185">Reference proteome</keyword>
<dbReference type="CDD" id="cd06558">
    <property type="entry name" value="crotonase-like"/>
    <property type="match status" value="1"/>
</dbReference>
<evidence type="ECO:0000259" key="4">
    <source>
        <dbReference type="PROSITE" id="PS51228"/>
    </source>
</evidence>
<dbReference type="GO" id="GO:0000062">
    <property type="term" value="F:fatty-acyl-CoA binding"/>
    <property type="evidence" value="ECO:0007669"/>
    <property type="project" value="InterPro"/>
</dbReference>
<keyword evidence="2" id="KW-0576">Peroxisome</keyword>
<evidence type="ECO:0000313" key="5">
    <source>
        <dbReference type="Proteomes" id="UP000038045"/>
    </source>
</evidence>
<evidence type="ECO:0000256" key="2">
    <source>
        <dbReference type="ARBA" id="ARBA00023140"/>
    </source>
</evidence>
<dbReference type="Gene3D" id="3.90.226.10">
    <property type="entry name" value="2-enoyl-CoA Hydratase, Chain A, domain 1"/>
    <property type="match status" value="1"/>
</dbReference>
<dbReference type="InterPro" id="IPR035984">
    <property type="entry name" value="Acyl-CoA-binding_sf"/>
</dbReference>
<dbReference type="SUPFAM" id="SSF47027">
    <property type="entry name" value="Acyl-CoA binding protein"/>
    <property type="match status" value="1"/>
</dbReference>
<dbReference type="InterPro" id="IPR014748">
    <property type="entry name" value="Enoyl-CoA_hydra_C"/>
</dbReference>
<dbReference type="GO" id="GO:0004165">
    <property type="term" value="F:delta(3)-delta(2)-enoyl-CoA isomerase activity"/>
    <property type="evidence" value="ECO:0007669"/>
    <property type="project" value="UniProtKB-ARBA"/>
</dbReference>